<feature type="region of interest" description="Disordered" evidence="6">
    <location>
        <begin position="322"/>
        <end position="350"/>
    </location>
</feature>
<dbReference type="Gene3D" id="3.30.465.10">
    <property type="match status" value="1"/>
</dbReference>
<keyword evidence="5" id="KW-0560">Oxidoreductase</keyword>
<dbReference type="PROSITE" id="PS51387">
    <property type="entry name" value="FAD_PCMH"/>
    <property type="match status" value="1"/>
</dbReference>
<feature type="signal peptide" evidence="7">
    <location>
        <begin position="1"/>
        <end position="20"/>
    </location>
</feature>
<name>A0A510NWH9_TALPI</name>
<dbReference type="PANTHER" id="PTHR42973:SF32">
    <property type="entry name" value="FAD-LINKED OXIDOREDUCTASE AFOF"/>
    <property type="match status" value="1"/>
</dbReference>
<dbReference type="Proteomes" id="UP000053095">
    <property type="component" value="Unassembled WGS sequence"/>
</dbReference>
<evidence type="ECO:0000256" key="3">
    <source>
        <dbReference type="ARBA" id="ARBA00022729"/>
    </source>
</evidence>
<keyword evidence="10" id="KW-1185">Reference proteome</keyword>
<feature type="chain" id="PRO_5022215324" evidence="7">
    <location>
        <begin position="21"/>
        <end position="667"/>
    </location>
</feature>
<dbReference type="InterPro" id="IPR036318">
    <property type="entry name" value="FAD-bd_PCMH-like_sf"/>
</dbReference>
<dbReference type="GO" id="GO:0016491">
    <property type="term" value="F:oxidoreductase activity"/>
    <property type="evidence" value="ECO:0007669"/>
    <property type="project" value="UniProtKB-KW"/>
</dbReference>
<keyword evidence="2" id="KW-0285">Flavoprotein</keyword>
<dbReference type="SUPFAM" id="SSF56176">
    <property type="entry name" value="FAD-binding/transporter-associated domain-like"/>
    <property type="match status" value="1"/>
</dbReference>
<organism evidence="9 10">
    <name type="scientific">Talaromyces pinophilus</name>
    <name type="common">Penicillium pinophilum</name>
    <dbReference type="NCBI Taxonomy" id="128442"/>
    <lineage>
        <taxon>Eukaryota</taxon>
        <taxon>Fungi</taxon>
        <taxon>Dikarya</taxon>
        <taxon>Ascomycota</taxon>
        <taxon>Pezizomycotina</taxon>
        <taxon>Eurotiomycetes</taxon>
        <taxon>Eurotiomycetidae</taxon>
        <taxon>Eurotiales</taxon>
        <taxon>Trichocomaceae</taxon>
        <taxon>Talaromyces</taxon>
        <taxon>Talaromyces sect. Talaromyces</taxon>
    </lineage>
</organism>
<evidence type="ECO:0000256" key="5">
    <source>
        <dbReference type="ARBA" id="ARBA00023002"/>
    </source>
</evidence>
<comment type="similarity">
    <text evidence="1">Belongs to the oxygen-dependent FAD-linked oxidoreductase family.</text>
</comment>
<proteinExistence type="inferred from homology"/>
<evidence type="ECO:0000259" key="8">
    <source>
        <dbReference type="PROSITE" id="PS51387"/>
    </source>
</evidence>
<evidence type="ECO:0000256" key="6">
    <source>
        <dbReference type="SAM" id="MobiDB-lite"/>
    </source>
</evidence>
<evidence type="ECO:0000313" key="9">
    <source>
        <dbReference type="EMBL" id="GAM36611.1"/>
    </source>
</evidence>
<sequence>MFSRTTTIFALPFLSAMVSASQVNLNALFKPHLSSGARIILPSSPNYTTQAIQRWTVWEEPTYIGAIQPATEEDVEQIVKIAAKPPFLATGAGHGFGLGFGQVQNAIDIDLSQFKSVAIDAENNILTVGGSVTFSDIFQPLYDVGKEVPTGNIPCIGMVGATLGAGVGPLQGLHGFIIDSLHSVRLTTASGDTVTVSKTENPDLFWAIRGAGANFGIITWANYTTYDSTNGGQVINADFLYAASANTSVFEALASFDEYIPSELGLSVEMSFNQTSKEAILVVNFIFFGNQTEAQPYLDRFNSIDYLLTDLHVMSQNRDAEIASKSPQSCSERVEQNTLPSHSPQTVQRLSDEAHYTPNCLLDLRLMHHYSVFAAQALSNTLDENVVNALKVDIPRLALEHEFLMDAVLLVAMVHLCSVDNSAEHLPVFMYRDRALRALRHAVRNFSSKNIHALRGASVLLAAVSFPTDRWTNQSGLWVVNWMALAIGQRNFRRNHLSSGPLNNEENPTQPSSLYGCFADLLAPAAVPCTIQHCLDMNQQQNDVQYNSTLKVVAAELGRLISIIKSPYEARFLEKKVKAWAFDVVPPEFLTYVQQNRPETLVILAYYLALFRFFPDSWIYHGLPQHDIGVLIDVIDTEWKGHLSIPTTVIEMESKQDAEALLATCLE</sequence>
<evidence type="ECO:0000256" key="1">
    <source>
        <dbReference type="ARBA" id="ARBA00005466"/>
    </source>
</evidence>
<dbReference type="InterPro" id="IPR006094">
    <property type="entry name" value="Oxid_FAD_bind_N"/>
</dbReference>
<gene>
    <name evidence="9" type="ORF">TCE0_018f05825</name>
</gene>
<dbReference type="AlphaFoldDB" id="A0A510NWH9"/>
<keyword evidence="4" id="KW-0274">FAD</keyword>
<keyword evidence="3 7" id="KW-0732">Signal</keyword>
<evidence type="ECO:0000313" key="10">
    <source>
        <dbReference type="Proteomes" id="UP000053095"/>
    </source>
</evidence>
<dbReference type="Gene3D" id="3.40.462.20">
    <property type="match status" value="1"/>
</dbReference>
<reference evidence="10" key="1">
    <citation type="journal article" date="2015" name="Genome Announc.">
        <title>Draft genome sequence of Talaromyces cellulolyticus strain Y-94, a source of lignocellulosic biomass-degrading enzymes.</title>
        <authorList>
            <person name="Fujii T."/>
            <person name="Koike H."/>
            <person name="Sawayama S."/>
            <person name="Yano S."/>
            <person name="Inoue H."/>
        </authorList>
    </citation>
    <scope>NUCLEOTIDE SEQUENCE [LARGE SCALE GENOMIC DNA]</scope>
    <source>
        <strain evidence="10">Y-94</strain>
    </source>
</reference>
<evidence type="ECO:0000256" key="7">
    <source>
        <dbReference type="SAM" id="SignalP"/>
    </source>
</evidence>
<evidence type="ECO:0000256" key="2">
    <source>
        <dbReference type="ARBA" id="ARBA00022630"/>
    </source>
</evidence>
<dbReference type="EMBL" id="DF933814">
    <property type="protein sequence ID" value="GAM36611.1"/>
    <property type="molecule type" value="Genomic_DNA"/>
</dbReference>
<dbReference type="PANTHER" id="PTHR42973">
    <property type="entry name" value="BINDING OXIDOREDUCTASE, PUTATIVE (AFU_ORTHOLOGUE AFUA_1G17690)-RELATED"/>
    <property type="match status" value="1"/>
</dbReference>
<accession>A0A510NWH9</accession>
<dbReference type="InterPro" id="IPR016166">
    <property type="entry name" value="FAD-bd_PCMH"/>
</dbReference>
<feature type="compositionally biased region" description="Polar residues" evidence="6">
    <location>
        <begin position="325"/>
        <end position="349"/>
    </location>
</feature>
<dbReference type="Pfam" id="PF01565">
    <property type="entry name" value="FAD_binding_4"/>
    <property type="match status" value="1"/>
</dbReference>
<evidence type="ECO:0000256" key="4">
    <source>
        <dbReference type="ARBA" id="ARBA00022827"/>
    </source>
</evidence>
<dbReference type="InterPro" id="IPR050416">
    <property type="entry name" value="FAD-linked_Oxidoreductase"/>
</dbReference>
<protein>
    <submittedName>
        <fullName evidence="9">FAD binding domain protein</fullName>
    </submittedName>
</protein>
<dbReference type="GO" id="GO:0071949">
    <property type="term" value="F:FAD binding"/>
    <property type="evidence" value="ECO:0007669"/>
    <property type="project" value="InterPro"/>
</dbReference>
<feature type="domain" description="FAD-binding PCMH-type" evidence="8">
    <location>
        <begin position="56"/>
        <end position="228"/>
    </location>
</feature>
<dbReference type="InterPro" id="IPR016169">
    <property type="entry name" value="FAD-bd_PCMH_sub2"/>
</dbReference>